<feature type="compositionally biased region" description="Basic residues" evidence="1">
    <location>
        <begin position="26"/>
        <end position="35"/>
    </location>
</feature>
<feature type="compositionally biased region" description="Low complexity" evidence="1">
    <location>
        <begin position="42"/>
        <end position="53"/>
    </location>
</feature>
<dbReference type="VEuPathDB" id="ToxoDB:TGRUB_431600"/>
<comment type="caution">
    <text evidence="2">The sequence shown here is derived from an EMBL/GenBank/DDBJ whole genome shotgun (WGS) entry which is preliminary data.</text>
</comment>
<name>A0A086LWJ7_TOXGO</name>
<reference evidence="2 3" key="1">
    <citation type="submission" date="2014-05" db="EMBL/GenBank/DDBJ databases">
        <authorList>
            <person name="Sibley D."/>
            <person name="Venepally P."/>
            <person name="Karamycheva S."/>
            <person name="Hadjithomas M."/>
            <person name="Khan A."/>
            <person name="Brunk B."/>
            <person name="Roos D."/>
            <person name="Caler E."/>
            <person name="Lorenzi H."/>
        </authorList>
    </citation>
    <scope>NUCLEOTIDE SEQUENCE [LARGE SCALE GENOMIC DNA]</scope>
    <source>
        <strain evidence="2 3">RUB</strain>
    </source>
</reference>
<feature type="region of interest" description="Disordered" evidence="1">
    <location>
        <begin position="25"/>
        <end position="69"/>
    </location>
</feature>
<evidence type="ECO:0000256" key="1">
    <source>
        <dbReference type="SAM" id="MobiDB-lite"/>
    </source>
</evidence>
<protein>
    <submittedName>
        <fullName evidence="2">Uncharacterized protein</fullName>
    </submittedName>
</protein>
<accession>A0A086LWJ7</accession>
<organism evidence="2 3">
    <name type="scientific">Toxoplasma gondii RUB</name>
    <dbReference type="NCBI Taxonomy" id="935652"/>
    <lineage>
        <taxon>Eukaryota</taxon>
        <taxon>Sar</taxon>
        <taxon>Alveolata</taxon>
        <taxon>Apicomplexa</taxon>
        <taxon>Conoidasida</taxon>
        <taxon>Coccidia</taxon>
        <taxon>Eucoccidiorida</taxon>
        <taxon>Eimeriorina</taxon>
        <taxon>Sarcocystidae</taxon>
        <taxon>Toxoplasma</taxon>
    </lineage>
</organism>
<dbReference type="AlphaFoldDB" id="A0A086LWJ7"/>
<evidence type="ECO:0000313" key="3">
    <source>
        <dbReference type="Proteomes" id="UP000028834"/>
    </source>
</evidence>
<dbReference type="EMBL" id="AFYV02001735">
    <property type="protein sequence ID" value="KFG61015.1"/>
    <property type="molecule type" value="Genomic_DNA"/>
</dbReference>
<gene>
    <name evidence="2" type="ORF">TGRUB_431600</name>
</gene>
<evidence type="ECO:0000313" key="2">
    <source>
        <dbReference type="EMBL" id="KFG61015.1"/>
    </source>
</evidence>
<dbReference type="Proteomes" id="UP000028834">
    <property type="component" value="Unassembled WGS sequence"/>
</dbReference>
<sequence>MDGSGDLCFLLFAQVFQPRGNGHYPYRCRNKRTSRPRGGYIRSRSLPSSSRPSGADGNAHAESPEKIRNGECLGSDTAAIGHVVWRAIAFFLYRSPSHFVASDTTTAFQEISQHLVAVIRFLFMQ</sequence>
<proteinExistence type="predicted"/>